<proteinExistence type="predicted"/>
<protein>
    <recommendedName>
        <fullName evidence="3">F-box domain-containing protein</fullName>
    </recommendedName>
</protein>
<feature type="non-terminal residue" evidence="1">
    <location>
        <position position="106"/>
    </location>
</feature>
<dbReference type="AlphaFoldDB" id="A0AAV5UJG0"/>
<feature type="non-terminal residue" evidence="1">
    <location>
        <position position="1"/>
    </location>
</feature>
<organism evidence="1 2">
    <name type="scientific">Pristionchus entomophagus</name>
    <dbReference type="NCBI Taxonomy" id="358040"/>
    <lineage>
        <taxon>Eukaryota</taxon>
        <taxon>Metazoa</taxon>
        <taxon>Ecdysozoa</taxon>
        <taxon>Nematoda</taxon>
        <taxon>Chromadorea</taxon>
        <taxon>Rhabditida</taxon>
        <taxon>Rhabditina</taxon>
        <taxon>Diplogasteromorpha</taxon>
        <taxon>Diplogasteroidea</taxon>
        <taxon>Neodiplogasteridae</taxon>
        <taxon>Pristionchus</taxon>
    </lineage>
</organism>
<evidence type="ECO:0000313" key="2">
    <source>
        <dbReference type="Proteomes" id="UP001432027"/>
    </source>
</evidence>
<dbReference type="Proteomes" id="UP001432027">
    <property type="component" value="Unassembled WGS sequence"/>
</dbReference>
<reference evidence="1" key="1">
    <citation type="submission" date="2023-10" db="EMBL/GenBank/DDBJ databases">
        <title>Genome assembly of Pristionchus species.</title>
        <authorList>
            <person name="Yoshida K."/>
            <person name="Sommer R.J."/>
        </authorList>
    </citation>
    <scope>NUCLEOTIDE SEQUENCE</scope>
    <source>
        <strain evidence="1">RS0144</strain>
    </source>
</reference>
<dbReference type="EMBL" id="BTSX01000006">
    <property type="protein sequence ID" value="GMT06843.1"/>
    <property type="molecule type" value="Genomic_DNA"/>
</dbReference>
<comment type="caution">
    <text evidence="1">The sequence shown here is derived from an EMBL/GenBank/DDBJ whole genome shotgun (WGS) entry which is preliminary data.</text>
</comment>
<gene>
    <name evidence="1" type="ORF">PENTCL1PPCAC_29017</name>
</gene>
<accession>A0AAV5UJG0</accession>
<sequence length="106" mass="11881">VLATRPCLNSLDSAVISRIIGMADDSLDDLRMISPSWQAAVTEYLTTVRLGSLERVYLYSGETGDDDEFKAMHFHRGQSVQMVAILPERHSRNVGVGQWLSVYQTH</sequence>
<evidence type="ECO:0000313" key="1">
    <source>
        <dbReference type="EMBL" id="GMT06843.1"/>
    </source>
</evidence>
<keyword evidence="2" id="KW-1185">Reference proteome</keyword>
<evidence type="ECO:0008006" key="3">
    <source>
        <dbReference type="Google" id="ProtNLM"/>
    </source>
</evidence>
<name>A0AAV5UJG0_9BILA</name>